<dbReference type="AlphaFoldDB" id="A0A8C6GV99"/>
<dbReference type="Proteomes" id="UP000694415">
    <property type="component" value="Unplaced"/>
</dbReference>
<sequence>MKGGRDLKAAPGGAGCFPCNLCSCLCMMRAASSSRSSSELAAPSTCNCALLQRPATASLAAGCGCSTACDSTRPPAQCPSRTRTLRLRRRRRRKSRRGSCNPRSFKPQRPDSTHRSQNSGGSDSDKILPDRQRTRNQVSSAQSQRDGILSLIKIRLLKPTLKPWFFM</sequence>
<feature type="region of interest" description="Disordered" evidence="1">
    <location>
        <begin position="68"/>
        <end position="144"/>
    </location>
</feature>
<protein>
    <submittedName>
        <fullName evidence="2">Golgi associated RAB2 interactor 5A</fullName>
    </submittedName>
</protein>
<feature type="compositionally biased region" description="Basic and acidic residues" evidence="1">
    <location>
        <begin position="123"/>
        <end position="133"/>
    </location>
</feature>
<feature type="compositionally biased region" description="Basic residues" evidence="1">
    <location>
        <begin position="83"/>
        <end position="97"/>
    </location>
</feature>
<accession>A0A8C6GV99</accession>
<proteinExistence type="predicted"/>
<reference evidence="2" key="2">
    <citation type="submission" date="2025-09" db="UniProtKB">
        <authorList>
            <consortium name="Ensembl"/>
        </authorList>
    </citation>
    <scope>IDENTIFICATION</scope>
</reference>
<dbReference type="Ensembl" id="ENSMSIT00000014809.1">
    <property type="protein sequence ID" value="ENSMSIP00000011669.1"/>
    <property type="gene ID" value="ENSMSIG00000010202.1"/>
</dbReference>
<dbReference type="GeneTree" id="ENSGT00940000162319"/>
<feature type="compositionally biased region" description="Polar residues" evidence="1">
    <location>
        <begin position="135"/>
        <end position="144"/>
    </location>
</feature>
<evidence type="ECO:0000256" key="1">
    <source>
        <dbReference type="SAM" id="MobiDB-lite"/>
    </source>
</evidence>
<evidence type="ECO:0000313" key="3">
    <source>
        <dbReference type="Proteomes" id="UP000694415"/>
    </source>
</evidence>
<name>A0A8C6GV99_MUSSI</name>
<reference evidence="2" key="1">
    <citation type="submission" date="2025-08" db="UniProtKB">
        <authorList>
            <consortium name="Ensembl"/>
        </authorList>
    </citation>
    <scope>IDENTIFICATION</scope>
</reference>
<keyword evidence="3" id="KW-1185">Reference proteome</keyword>
<organism evidence="2 3">
    <name type="scientific">Mus spicilegus</name>
    <name type="common">Mound-building mouse</name>
    <dbReference type="NCBI Taxonomy" id="10103"/>
    <lineage>
        <taxon>Eukaryota</taxon>
        <taxon>Metazoa</taxon>
        <taxon>Chordata</taxon>
        <taxon>Craniata</taxon>
        <taxon>Vertebrata</taxon>
        <taxon>Euteleostomi</taxon>
        <taxon>Mammalia</taxon>
        <taxon>Eutheria</taxon>
        <taxon>Euarchontoglires</taxon>
        <taxon>Glires</taxon>
        <taxon>Rodentia</taxon>
        <taxon>Myomorpha</taxon>
        <taxon>Muroidea</taxon>
        <taxon>Muridae</taxon>
        <taxon>Murinae</taxon>
        <taxon>Mus</taxon>
        <taxon>Mus</taxon>
    </lineage>
</organism>
<evidence type="ECO:0000313" key="2">
    <source>
        <dbReference type="Ensembl" id="ENSMSIP00000011669.1"/>
    </source>
</evidence>